<feature type="transmembrane region" description="Helical" evidence="10">
    <location>
        <begin position="348"/>
        <end position="368"/>
    </location>
</feature>
<evidence type="ECO:0000256" key="5">
    <source>
        <dbReference type="ARBA" id="ARBA00022692"/>
    </source>
</evidence>
<evidence type="ECO:0000256" key="9">
    <source>
        <dbReference type="ARBA" id="ARBA00031636"/>
    </source>
</evidence>
<keyword evidence="3" id="KW-0050">Antiport</keyword>
<proteinExistence type="predicted"/>
<evidence type="ECO:0000256" key="8">
    <source>
        <dbReference type="ARBA" id="ARBA00023136"/>
    </source>
</evidence>
<feature type="transmembrane region" description="Helical" evidence="10">
    <location>
        <begin position="149"/>
        <end position="171"/>
    </location>
</feature>
<keyword evidence="12" id="KW-1185">Reference proteome</keyword>
<reference evidence="11 12" key="1">
    <citation type="submission" date="2014-07" db="EMBL/GenBank/DDBJ databases">
        <authorList>
            <person name="McCorrison J."/>
            <person name="Sanka R."/>
            <person name="Torralba M."/>
            <person name="Gillis M."/>
            <person name="Haft D.H."/>
            <person name="Methe B."/>
            <person name="Sutton G."/>
            <person name="Nelson K.E."/>
        </authorList>
    </citation>
    <scope>NUCLEOTIDE SEQUENCE [LARGE SCALE GENOMIC DNA]</scope>
    <source>
        <strain evidence="11 12">DNF00058</strain>
    </source>
</reference>
<gene>
    <name evidence="11" type="ORF">HMPREF9302_07225</name>
</gene>
<organism evidence="11 12">
    <name type="scientific">Prevotella amnii DNF00058</name>
    <dbReference type="NCBI Taxonomy" id="1401066"/>
    <lineage>
        <taxon>Bacteria</taxon>
        <taxon>Pseudomonadati</taxon>
        <taxon>Bacteroidota</taxon>
        <taxon>Bacteroidia</taxon>
        <taxon>Bacteroidales</taxon>
        <taxon>Prevotellaceae</taxon>
        <taxon>Prevotella</taxon>
    </lineage>
</organism>
<dbReference type="GO" id="GO:0005886">
    <property type="term" value="C:plasma membrane"/>
    <property type="evidence" value="ECO:0007669"/>
    <property type="project" value="UniProtKB-SubCell"/>
</dbReference>
<keyword evidence="5 10" id="KW-0812">Transmembrane</keyword>
<evidence type="ECO:0000256" key="3">
    <source>
        <dbReference type="ARBA" id="ARBA00022449"/>
    </source>
</evidence>
<dbReference type="GO" id="GO:0006811">
    <property type="term" value="P:monoatomic ion transport"/>
    <property type="evidence" value="ECO:0007669"/>
    <property type="project" value="UniProtKB-KW"/>
</dbReference>
<evidence type="ECO:0000256" key="1">
    <source>
        <dbReference type="ARBA" id="ARBA00004651"/>
    </source>
</evidence>
<dbReference type="GO" id="GO:0042910">
    <property type="term" value="F:xenobiotic transmembrane transporter activity"/>
    <property type="evidence" value="ECO:0007669"/>
    <property type="project" value="InterPro"/>
</dbReference>
<comment type="caution">
    <text evidence="11">The sequence shown here is derived from an EMBL/GenBank/DDBJ whole genome shotgun (WGS) entry which is preliminary data.</text>
</comment>
<dbReference type="PANTHER" id="PTHR43298">
    <property type="entry name" value="MULTIDRUG RESISTANCE PROTEIN NORM-RELATED"/>
    <property type="match status" value="1"/>
</dbReference>
<feature type="transmembrane region" description="Helical" evidence="10">
    <location>
        <begin position="446"/>
        <end position="466"/>
    </location>
</feature>
<feature type="transmembrane region" description="Helical" evidence="10">
    <location>
        <begin position="224"/>
        <end position="244"/>
    </location>
</feature>
<name>A0A096C991_9BACT</name>
<comment type="subcellular location">
    <subcellularLocation>
        <location evidence="1">Cell membrane</location>
        <topology evidence="1">Multi-pass membrane protein</topology>
    </subcellularLocation>
</comment>
<dbReference type="InterPro" id="IPR002528">
    <property type="entry name" value="MATE_fam"/>
</dbReference>
<evidence type="ECO:0000256" key="4">
    <source>
        <dbReference type="ARBA" id="ARBA00022475"/>
    </source>
</evidence>
<dbReference type="InterPro" id="IPR050222">
    <property type="entry name" value="MATE_MdtK"/>
</dbReference>
<evidence type="ECO:0000256" key="2">
    <source>
        <dbReference type="ARBA" id="ARBA00022448"/>
    </source>
</evidence>
<feature type="transmembrane region" description="Helical" evidence="10">
    <location>
        <begin position="110"/>
        <end position="129"/>
    </location>
</feature>
<keyword evidence="6 10" id="KW-1133">Transmembrane helix</keyword>
<evidence type="ECO:0000313" key="11">
    <source>
        <dbReference type="EMBL" id="KGF51482.1"/>
    </source>
</evidence>
<dbReference type="CDD" id="cd13137">
    <property type="entry name" value="MATE_NorM_like"/>
    <property type="match status" value="1"/>
</dbReference>
<dbReference type="RefSeq" id="WP_036856086.1">
    <property type="nucleotide sequence ID" value="NZ_JRNU01000036.1"/>
</dbReference>
<sequence length="483" mass="52414">MLKVSNKKVNILLAKIRNRKELTTLEKLNLIIQLSIPSILAQITSVMMFYIDASMVGSLGARASASIGLVEPATWLFGSLIGAFTMGFSVQAAHFIGANDFAKARSVMRHGYIFGAFWSILLATIMALISRSLPIWLGGGIDIQKDASVYILIFSMAIPIHMIESMSAAMLKSSGDMHHASIIAIMMCLFDIVFNFFFIFPTRVITFLGHSFSMFGLGLGVEGAALGTLLSFAVAAIPLCYYAIYKSPILAWKLDTNRFVWVWAYIRNGIKIGAPMALQYILMNGAQVISMAIVAPLGNISIAAHSFAITAESLCYMPGYGIGEAATTLVGQSVGAQRKDLCQSFARMTVFLGIAVMALMGIIMYIFAAEMINMLSPVGAIRELGTSILRIEAFAEPLFGASIVGYSACIGAGDTFIPSAINLGCMWLVRLTVAYGLSSHYGLRGVWFAMALELSLRGVLFLIRIFRGKWIKKSISSNTQLSH</sequence>
<keyword evidence="4" id="KW-1003">Cell membrane</keyword>
<dbReference type="EMBL" id="JRNU01000036">
    <property type="protein sequence ID" value="KGF51482.1"/>
    <property type="molecule type" value="Genomic_DNA"/>
</dbReference>
<dbReference type="AlphaFoldDB" id="A0A096C991"/>
<evidence type="ECO:0000256" key="7">
    <source>
        <dbReference type="ARBA" id="ARBA00023065"/>
    </source>
</evidence>
<dbReference type="InterPro" id="IPR048279">
    <property type="entry name" value="MdtK-like"/>
</dbReference>
<dbReference type="Proteomes" id="UP000029614">
    <property type="component" value="Unassembled WGS sequence"/>
</dbReference>
<evidence type="ECO:0000313" key="12">
    <source>
        <dbReference type="Proteomes" id="UP000029614"/>
    </source>
</evidence>
<keyword evidence="7" id="KW-0406">Ion transport</keyword>
<feature type="transmembrane region" description="Helical" evidence="10">
    <location>
        <begin position="28"/>
        <end position="51"/>
    </location>
</feature>
<dbReference type="PIRSF" id="PIRSF006603">
    <property type="entry name" value="DinF"/>
    <property type="match status" value="1"/>
</dbReference>
<dbReference type="Pfam" id="PF01554">
    <property type="entry name" value="MatE"/>
    <property type="match status" value="2"/>
</dbReference>
<dbReference type="NCBIfam" id="TIGR00797">
    <property type="entry name" value="matE"/>
    <property type="match status" value="1"/>
</dbReference>
<dbReference type="PANTHER" id="PTHR43298:SF4">
    <property type="entry name" value="DRUG_SODIUM ANTIPORTER"/>
    <property type="match status" value="1"/>
</dbReference>
<feature type="transmembrane region" description="Helical" evidence="10">
    <location>
        <begin position="75"/>
        <end position="98"/>
    </location>
</feature>
<keyword evidence="2" id="KW-0813">Transport</keyword>
<accession>A0A096C991</accession>
<feature type="transmembrane region" description="Helical" evidence="10">
    <location>
        <begin position="183"/>
        <end position="204"/>
    </location>
</feature>
<evidence type="ECO:0000256" key="6">
    <source>
        <dbReference type="ARBA" id="ARBA00022989"/>
    </source>
</evidence>
<keyword evidence="8 10" id="KW-0472">Membrane</keyword>
<dbReference type="OrthoDB" id="62420at2"/>
<evidence type="ECO:0000256" key="10">
    <source>
        <dbReference type="SAM" id="Phobius"/>
    </source>
</evidence>
<dbReference type="GO" id="GO:0015297">
    <property type="term" value="F:antiporter activity"/>
    <property type="evidence" value="ECO:0007669"/>
    <property type="project" value="UniProtKB-KW"/>
</dbReference>
<protein>
    <recommendedName>
        <fullName evidence="9">Multidrug-efflux transporter</fullName>
    </recommendedName>
</protein>